<proteinExistence type="predicted"/>
<dbReference type="GO" id="GO:0045616">
    <property type="term" value="P:regulation of keratinocyte differentiation"/>
    <property type="evidence" value="ECO:0007669"/>
    <property type="project" value="TreeGrafter"/>
</dbReference>
<gene>
    <name evidence="2" type="ORF">KC01_LOCUS35153</name>
</gene>
<evidence type="ECO:0000313" key="2">
    <source>
        <dbReference type="EMBL" id="CAL1608177.1"/>
    </source>
</evidence>
<name>A0AAV2M497_KNICA</name>
<sequence length="400" mass="44946">MSTVGLTAQETSFPLKNPLLWSSCGDSMDSKSSWWSPHESLKAAYTDPKFHAFHKKSPPQSPSHERHKHSPGTQRLPKKSQPSYLSLSSTPEPSGTSSSEELPSLPSLPQHRNSSPPHTQGRGSKPLPPLPRDQDSVRSLDNDEYFCLDEKSRLLEDQVIKPVRSGHGRQSLRIRGKVNQGFCERPIPTAQPQHTGQPQLEIRHTSNHHQPLERHDSRHEPGQLCPRQTPDRPQKQIRRTKSGPAGSFSKPCLLNQSKRSTNRTEVPPPIPPRLRADDRDEPCFVNQSKRSTNRTEVPPKLPPRDPLCRGCSRTPSFKGLPPYKNREMPPTQSFAPDPKYVYRGLRRQNSEGSPCIVPVIENGHKVSNTHYFLMDGPPARAMGSHSPELDFHKNPPVDLV</sequence>
<feature type="compositionally biased region" description="Low complexity" evidence="1">
    <location>
        <begin position="85"/>
        <end position="109"/>
    </location>
</feature>
<dbReference type="InterPro" id="IPR052112">
    <property type="entry name" value="EGFR_SigReg_Kinase"/>
</dbReference>
<evidence type="ECO:0000313" key="3">
    <source>
        <dbReference type="Proteomes" id="UP001497482"/>
    </source>
</evidence>
<dbReference type="AlphaFoldDB" id="A0AAV2M497"/>
<feature type="compositionally biased region" description="Basic and acidic residues" evidence="1">
    <location>
        <begin position="210"/>
        <end position="221"/>
    </location>
</feature>
<dbReference type="GO" id="GO:0042059">
    <property type="term" value="P:negative regulation of epidermal growth factor receptor signaling pathway"/>
    <property type="evidence" value="ECO:0007669"/>
    <property type="project" value="TreeGrafter"/>
</dbReference>
<dbReference type="PANTHER" id="PTHR14254:SF5">
    <property type="entry name" value="ERBB RECEPTOR FEEDBACK INHIBITOR 1"/>
    <property type="match status" value="1"/>
</dbReference>
<feature type="compositionally biased region" description="Polar residues" evidence="1">
    <location>
        <begin position="110"/>
        <end position="122"/>
    </location>
</feature>
<evidence type="ECO:0000256" key="1">
    <source>
        <dbReference type="SAM" id="MobiDB-lite"/>
    </source>
</evidence>
<dbReference type="EMBL" id="OZ035828">
    <property type="protein sequence ID" value="CAL1608177.1"/>
    <property type="molecule type" value="Genomic_DNA"/>
</dbReference>
<protein>
    <submittedName>
        <fullName evidence="2">Uncharacterized protein</fullName>
    </submittedName>
</protein>
<dbReference type="PANTHER" id="PTHR14254">
    <property type="entry name" value="GENE 33 POLYPEPTIDE"/>
    <property type="match status" value="1"/>
</dbReference>
<keyword evidence="3" id="KW-1185">Reference proteome</keyword>
<feature type="compositionally biased region" description="Basic and acidic residues" evidence="1">
    <location>
        <begin position="132"/>
        <end position="141"/>
    </location>
</feature>
<feature type="compositionally biased region" description="Basic and acidic residues" evidence="1">
    <location>
        <begin position="148"/>
        <end position="159"/>
    </location>
</feature>
<feature type="region of interest" description="Disordered" evidence="1">
    <location>
        <begin position="318"/>
        <end position="337"/>
    </location>
</feature>
<feature type="compositionally biased region" description="Basic residues" evidence="1">
    <location>
        <begin position="164"/>
        <end position="176"/>
    </location>
</feature>
<feature type="region of interest" description="Disordered" evidence="1">
    <location>
        <begin position="46"/>
        <end position="306"/>
    </location>
</feature>
<accession>A0AAV2M497</accession>
<organism evidence="2 3">
    <name type="scientific">Knipowitschia caucasica</name>
    <name type="common">Caucasian dwarf goby</name>
    <name type="synonym">Pomatoschistus caucasicus</name>
    <dbReference type="NCBI Taxonomy" id="637954"/>
    <lineage>
        <taxon>Eukaryota</taxon>
        <taxon>Metazoa</taxon>
        <taxon>Chordata</taxon>
        <taxon>Craniata</taxon>
        <taxon>Vertebrata</taxon>
        <taxon>Euteleostomi</taxon>
        <taxon>Actinopterygii</taxon>
        <taxon>Neopterygii</taxon>
        <taxon>Teleostei</taxon>
        <taxon>Neoteleostei</taxon>
        <taxon>Acanthomorphata</taxon>
        <taxon>Gobiaria</taxon>
        <taxon>Gobiiformes</taxon>
        <taxon>Gobioidei</taxon>
        <taxon>Gobiidae</taxon>
        <taxon>Gobiinae</taxon>
        <taxon>Knipowitschia</taxon>
    </lineage>
</organism>
<dbReference type="Proteomes" id="UP001497482">
    <property type="component" value="Chromosome 6"/>
</dbReference>
<reference evidence="2 3" key="1">
    <citation type="submission" date="2024-04" db="EMBL/GenBank/DDBJ databases">
        <authorList>
            <person name="Waldvogel A.-M."/>
            <person name="Schoenle A."/>
        </authorList>
    </citation>
    <scope>NUCLEOTIDE SEQUENCE [LARGE SCALE GENOMIC DNA]</scope>
</reference>